<evidence type="ECO:0000256" key="9">
    <source>
        <dbReference type="SAM" id="Phobius"/>
    </source>
</evidence>
<protein>
    <submittedName>
        <fullName evidence="11">Type II secretion system F family protein</fullName>
    </submittedName>
</protein>
<reference evidence="11 12" key="1">
    <citation type="submission" date="2020-04" db="EMBL/GenBank/DDBJ databases">
        <authorList>
            <person name="Hitch T.C.A."/>
            <person name="Wylensek D."/>
            <person name="Clavel T."/>
        </authorList>
    </citation>
    <scope>NUCLEOTIDE SEQUENCE [LARGE SCALE GENOMIC DNA]</scope>
    <source>
        <strain evidence="11 12">PG-130-P53-12</strain>
    </source>
</reference>
<evidence type="ECO:0000256" key="8">
    <source>
        <dbReference type="RuleBase" id="RU003923"/>
    </source>
</evidence>
<evidence type="ECO:0000256" key="6">
    <source>
        <dbReference type="ARBA" id="ARBA00022989"/>
    </source>
</evidence>
<evidence type="ECO:0000313" key="12">
    <source>
        <dbReference type="Proteomes" id="UP000543804"/>
    </source>
</evidence>
<dbReference type="AlphaFoldDB" id="A0A848B8X5"/>
<dbReference type="Pfam" id="PF00482">
    <property type="entry name" value="T2SSF"/>
    <property type="match status" value="2"/>
</dbReference>
<evidence type="ECO:0000313" key="11">
    <source>
        <dbReference type="EMBL" id="NMD98405.1"/>
    </source>
</evidence>
<evidence type="ECO:0000256" key="1">
    <source>
        <dbReference type="ARBA" id="ARBA00004651"/>
    </source>
</evidence>
<keyword evidence="6 9" id="KW-1133">Transmembrane helix</keyword>
<dbReference type="InterPro" id="IPR003004">
    <property type="entry name" value="GspF/PilC"/>
</dbReference>
<sequence>MVVFTYRAHRLDGAEVAGEIAADTAREALAAVRERGLFVSSLQPRRQSPLLCLRQGISRPAILGRRFLVRRRGEEALLCRQLAVLLRSGLPLYESLQSLAGSRSDGYAVLLRELAAGLAAGRTFSELLAARPQVFSQLSAALVRVGERSGRLPEMMQQLAAWLEQSCRSREKLKTALLYPSVLLIETVGLGIFLTLVVLPALSSLILSLRADVPWPTRLLLSWSAFVQASWPLLLTGAIAAAVLLLLLLRLPRVADRAERLRLSLPFFGELRREVLWLQVLRALSMLVSCGISIDEAAREAASVTGSRYMRQRLLAVAAGIRQGFPLTELLTDERTLPPLLLEFLRAGETSGCLQEMLDHGADYAEMMAEHHAARLQALAEPLAYLIVFALVGGFVAAVSLPLLDMMLLV</sequence>
<dbReference type="PANTHER" id="PTHR30012:SF0">
    <property type="entry name" value="TYPE II SECRETION SYSTEM PROTEIN F-RELATED"/>
    <property type="match status" value="1"/>
</dbReference>
<comment type="similarity">
    <text evidence="2 8">Belongs to the GSP F family.</text>
</comment>
<dbReference type="InterPro" id="IPR018076">
    <property type="entry name" value="T2SS_GspF_dom"/>
</dbReference>
<dbReference type="RefSeq" id="WP_164176081.1">
    <property type="nucleotide sequence ID" value="NZ_JABAFA010000004.1"/>
</dbReference>
<dbReference type="GO" id="GO:0009306">
    <property type="term" value="P:protein secretion"/>
    <property type="evidence" value="ECO:0007669"/>
    <property type="project" value="InterPro"/>
</dbReference>
<comment type="caution">
    <text evidence="11">The sequence shown here is derived from an EMBL/GenBank/DDBJ whole genome shotgun (WGS) entry which is preliminary data.</text>
</comment>
<organism evidence="11 12">
    <name type="scientific">Selenomonas bovis</name>
    <dbReference type="NCBI Taxonomy" id="416586"/>
    <lineage>
        <taxon>Bacteria</taxon>
        <taxon>Bacillati</taxon>
        <taxon>Bacillota</taxon>
        <taxon>Negativicutes</taxon>
        <taxon>Selenomonadales</taxon>
        <taxon>Selenomonadaceae</taxon>
        <taxon>Selenomonas</taxon>
    </lineage>
</organism>
<keyword evidence="7 9" id="KW-0472">Membrane</keyword>
<dbReference type="GO" id="GO:0005886">
    <property type="term" value="C:plasma membrane"/>
    <property type="evidence" value="ECO:0007669"/>
    <property type="project" value="UniProtKB-SubCell"/>
</dbReference>
<keyword evidence="4" id="KW-1003">Cell membrane</keyword>
<evidence type="ECO:0000256" key="2">
    <source>
        <dbReference type="ARBA" id="ARBA00005745"/>
    </source>
</evidence>
<dbReference type="PRINTS" id="PR00812">
    <property type="entry name" value="BCTERIALGSPF"/>
</dbReference>
<feature type="domain" description="Type II secretion system protein GspF" evidence="10">
    <location>
        <begin position="281"/>
        <end position="402"/>
    </location>
</feature>
<feature type="transmembrane region" description="Helical" evidence="9">
    <location>
        <begin position="229"/>
        <end position="251"/>
    </location>
</feature>
<feature type="transmembrane region" description="Helical" evidence="9">
    <location>
        <begin position="176"/>
        <end position="209"/>
    </location>
</feature>
<evidence type="ECO:0000256" key="7">
    <source>
        <dbReference type="ARBA" id="ARBA00023136"/>
    </source>
</evidence>
<dbReference type="InterPro" id="IPR001992">
    <property type="entry name" value="T2SS_GspF/T4SS_PilC_CS"/>
</dbReference>
<feature type="transmembrane region" description="Helical" evidence="9">
    <location>
        <begin position="383"/>
        <end position="404"/>
    </location>
</feature>
<evidence type="ECO:0000256" key="3">
    <source>
        <dbReference type="ARBA" id="ARBA00022448"/>
    </source>
</evidence>
<accession>A0A848B8X5</accession>
<dbReference type="Gene3D" id="1.20.81.30">
    <property type="entry name" value="Type II secretion system (T2SS), domain F"/>
    <property type="match status" value="2"/>
</dbReference>
<dbReference type="PROSITE" id="PS00874">
    <property type="entry name" value="T2SP_F"/>
    <property type="match status" value="1"/>
</dbReference>
<dbReference type="EMBL" id="JABAFA010000004">
    <property type="protein sequence ID" value="NMD98405.1"/>
    <property type="molecule type" value="Genomic_DNA"/>
</dbReference>
<dbReference type="InterPro" id="IPR042094">
    <property type="entry name" value="T2SS_GspF_sf"/>
</dbReference>
<proteinExistence type="inferred from homology"/>
<keyword evidence="3 8" id="KW-0813">Transport</keyword>
<keyword evidence="5 8" id="KW-0812">Transmembrane</keyword>
<dbReference type="Proteomes" id="UP000543804">
    <property type="component" value="Unassembled WGS sequence"/>
</dbReference>
<dbReference type="PANTHER" id="PTHR30012">
    <property type="entry name" value="GENERAL SECRETION PATHWAY PROTEIN"/>
    <property type="match status" value="1"/>
</dbReference>
<evidence type="ECO:0000256" key="5">
    <source>
        <dbReference type="ARBA" id="ARBA00022692"/>
    </source>
</evidence>
<comment type="subcellular location">
    <subcellularLocation>
        <location evidence="1 8">Cell membrane</location>
        <topology evidence="1 8">Multi-pass membrane protein</topology>
    </subcellularLocation>
</comment>
<name>A0A848B8X5_9FIRM</name>
<evidence type="ECO:0000259" key="10">
    <source>
        <dbReference type="Pfam" id="PF00482"/>
    </source>
</evidence>
<evidence type="ECO:0000256" key="4">
    <source>
        <dbReference type="ARBA" id="ARBA00022475"/>
    </source>
</evidence>
<gene>
    <name evidence="11" type="ORF">HF878_02750</name>
</gene>
<feature type="domain" description="Type II secretion system protein GspF" evidence="10">
    <location>
        <begin position="78"/>
        <end position="200"/>
    </location>
</feature>
<keyword evidence="12" id="KW-1185">Reference proteome</keyword>